<comment type="caution">
    <text evidence="2">The sequence shown here is derived from an EMBL/GenBank/DDBJ whole genome shotgun (WGS) entry which is preliminary data.</text>
</comment>
<dbReference type="EMBL" id="CAJNNV010030339">
    <property type="protein sequence ID" value="CAE8632209.1"/>
    <property type="molecule type" value="Genomic_DNA"/>
</dbReference>
<protein>
    <recommendedName>
        <fullName evidence="4">Copia protein</fullName>
    </recommendedName>
</protein>
<dbReference type="InterPro" id="IPR012337">
    <property type="entry name" value="RNaseH-like_sf"/>
</dbReference>
<proteinExistence type="predicted"/>
<feature type="region of interest" description="Disordered" evidence="1">
    <location>
        <begin position="131"/>
        <end position="160"/>
    </location>
</feature>
<feature type="region of interest" description="Disordered" evidence="1">
    <location>
        <begin position="452"/>
        <end position="485"/>
    </location>
</feature>
<feature type="region of interest" description="Disordered" evidence="1">
    <location>
        <begin position="938"/>
        <end position="959"/>
    </location>
</feature>
<dbReference type="Gene3D" id="3.30.420.10">
    <property type="entry name" value="Ribonuclease H-like superfamily/Ribonuclease H"/>
    <property type="match status" value="1"/>
</dbReference>
<dbReference type="InterPro" id="IPR036397">
    <property type="entry name" value="RNaseH_sf"/>
</dbReference>
<gene>
    <name evidence="2" type="ORF">PGLA1383_LOCUS48190</name>
</gene>
<keyword evidence="3" id="KW-1185">Reference proteome</keyword>
<dbReference type="GO" id="GO:0003676">
    <property type="term" value="F:nucleic acid binding"/>
    <property type="evidence" value="ECO:0007669"/>
    <property type="project" value="InterPro"/>
</dbReference>
<feature type="region of interest" description="Disordered" evidence="1">
    <location>
        <begin position="1"/>
        <end position="54"/>
    </location>
</feature>
<feature type="region of interest" description="Disordered" evidence="1">
    <location>
        <begin position="988"/>
        <end position="1028"/>
    </location>
</feature>
<dbReference type="SUPFAM" id="SSF53098">
    <property type="entry name" value="Ribonuclease H-like"/>
    <property type="match status" value="1"/>
</dbReference>
<dbReference type="OrthoDB" id="439192at2759"/>
<evidence type="ECO:0000256" key="1">
    <source>
        <dbReference type="SAM" id="MobiDB-lite"/>
    </source>
</evidence>
<name>A0A813H348_POLGL</name>
<sequence>MASESAASGDAAPTDANGDDDTNWPSQTDTYAADDDWTTRPPHHGWPSSSWNDWRSNNNSWWSDSTSWYGSGYSSSKRMSRGIGHDPAETLRNISTNSWSDTRQDWRLWEPPVPSTRGPTRTWAEMAKELPQSGGSLEPWNSGRMATGGGSKDIKCPSWDGKKKTEWPAIRSRLNTWALCGPVQPELQGPTFLHLLSDDAALYTSNFKSQTLMWDGGLLQVVATLDWFYYQDAEGTRQGYFDEAFDAPVRERGESLLHCAQRIRIALQRVRDMGMPVDSQMEGNLVVKKCKLDKIQKMTLDALTGGIFEFNKRTGPALQAIAEGQGIHQVLQALLDQDDTESMYYADEFDDRELEEDEAIEVLMAIATGAYKPGPKRSWADARKIAAKKKTDRGFSNLNGMNKDSRQSDRIARLKLRTKCAICKEIGHWKRESSNYVSFGYGAYILDELPPPLVDDDSDSEGPPPLVGDTESEDERPPRDNHEMMGDTVDEFVSVLMARFPAQRPTQPYLPTTPGFGVQGNRFFILEHPSGSKAWSLPSWMEVLSEPSCGKLLADPALYRAALLVSAAEAEACSDDGRDPGNSVFMSNDAVGGVPDEEEEVDAIPFVPMPRGEADLGGASTRARLKLNPTDWRILEKVHAGLGHPPNEVLVRVLKYSRARPELVIAAKDWDCSACKVNMKPKRAPPSMPPVTYQLNDVVGLDVIFIKDHSGNTRPCLNMVDWGTGFQIVVSMNDREGESIHGAEVVVTSARSPWQAGKTERAGGTLKDVFSKVCQSHPLYTQRDFEEILDSTSVACNEACRHGGYSTYSRVFGKAYRLPEGSVGEEVVISMETADSMRDSESEIAKGVLKRQGARKAYLEVDAHRRWKRAVNRRTPSSQDIQCGAKVYFWDPSSEDNKFKWRGPAMVIALASPRSIWVQFLGGLLKVSSENLRLQTKEESAAKDLPSEAADPNADRVDLRGKRPFVDLPSVPKPPEENFEGFQPVVMPEAARGNPGTVEDPREGRVGDDTGVSLPALSEPGSKRPAEVRDAREERSLLESAVLDPSALPFQQKRQKFDKSEPANVLCATEMRQQSHGEGPDGFEQAPRYSECMWSWDPREVMDVFLSVRAQAKRKDLKWREIDDRRKPSFKAAIKLEWDNLVEVDAGEVLTPQEATLVMNQDSSRVVDTRWVFTEKDIEGSDEKKAKARIVVCGHTDPDLIKIVTFSPVLTKYSFYIVLQVLASCHFVMEQGDVSSAFANGDYYERQEGSLYGRLPQEGIPGARSVIGNLSYLTRETRLDNTDEGSSQAGWIIMAAQKSIAVHECIDDWTVIQRAVGYFVKIPLKTCSASNERCDLAPQETLAKVDELFNLVRYSESAFGANMPLFVRATSARYGDGIKGLLQEVRLLLQGRHERWLERLPPELRAAVVPGEEGSRELTITFADAPG</sequence>
<evidence type="ECO:0000313" key="2">
    <source>
        <dbReference type="EMBL" id="CAE8632209.1"/>
    </source>
</evidence>
<evidence type="ECO:0008006" key="4">
    <source>
        <dbReference type="Google" id="ProtNLM"/>
    </source>
</evidence>
<accession>A0A813H348</accession>
<evidence type="ECO:0000313" key="3">
    <source>
        <dbReference type="Proteomes" id="UP000654075"/>
    </source>
</evidence>
<reference evidence="2" key="1">
    <citation type="submission" date="2021-02" db="EMBL/GenBank/DDBJ databases">
        <authorList>
            <person name="Dougan E. K."/>
            <person name="Rhodes N."/>
            <person name="Thang M."/>
            <person name="Chan C."/>
        </authorList>
    </citation>
    <scope>NUCLEOTIDE SEQUENCE</scope>
</reference>
<feature type="compositionally biased region" description="Basic and acidic residues" evidence="1">
    <location>
        <begin position="999"/>
        <end position="1008"/>
    </location>
</feature>
<organism evidence="2 3">
    <name type="scientific">Polarella glacialis</name>
    <name type="common">Dinoflagellate</name>
    <dbReference type="NCBI Taxonomy" id="89957"/>
    <lineage>
        <taxon>Eukaryota</taxon>
        <taxon>Sar</taxon>
        <taxon>Alveolata</taxon>
        <taxon>Dinophyceae</taxon>
        <taxon>Suessiales</taxon>
        <taxon>Suessiaceae</taxon>
        <taxon>Polarella</taxon>
    </lineage>
</organism>
<dbReference type="Proteomes" id="UP000654075">
    <property type="component" value="Unassembled WGS sequence"/>
</dbReference>
<dbReference type="OMA" id="SIAVHEC"/>
<feature type="compositionally biased region" description="Basic and acidic residues" evidence="1">
    <location>
        <begin position="475"/>
        <end position="485"/>
    </location>
</feature>